<dbReference type="Pfam" id="PF01926">
    <property type="entry name" value="MMR_HSR1"/>
    <property type="match status" value="1"/>
</dbReference>
<feature type="domain" description="EngB-type G" evidence="10">
    <location>
        <begin position="33"/>
        <end position="207"/>
    </location>
</feature>
<dbReference type="InterPro" id="IPR006073">
    <property type="entry name" value="GTP-bd"/>
</dbReference>
<evidence type="ECO:0000259" key="10">
    <source>
        <dbReference type="PROSITE" id="PS51706"/>
    </source>
</evidence>
<evidence type="ECO:0000256" key="7">
    <source>
        <dbReference type="ARBA" id="ARBA00023134"/>
    </source>
</evidence>
<evidence type="ECO:0000256" key="1">
    <source>
        <dbReference type="ARBA" id="ARBA00001946"/>
    </source>
</evidence>
<proteinExistence type="inferred from homology"/>
<dbReference type="NCBIfam" id="TIGR03598">
    <property type="entry name" value="GTPase_YsxC"/>
    <property type="match status" value="1"/>
</dbReference>
<comment type="similarity">
    <text evidence="2">Belongs to the TRAFAC class TrmE-Era-EngA-EngB-Septin-like GTPase superfamily. EngB GTPase family.</text>
</comment>
<evidence type="ECO:0000256" key="2">
    <source>
        <dbReference type="ARBA" id="ARBA00009638"/>
    </source>
</evidence>
<keyword evidence="9" id="KW-0131">Cell cycle</keyword>
<evidence type="ECO:0000256" key="5">
    <source>
        <dbReference type="ARBA" id="ARBA00022741"/>
    </source>
</evidence>
<keyword evidence="5" id="KW-0547">Nucleotide-binding</keyword>
<keyword evidence="6" id="KW-0460">Magnesium</keyword>
<dbReference type="FunFam" id="3.40.50.300:FF:000098">
    <property type="entry name" value="Probable GTP-binding protein EngB"/>
    <property type="match status" value="1"/>
</dbReference>
<keyword evidence="4" id="KW-0479">Metal-binding</keyword>
<name>A0A3P3ZNG6_9ZZZZ</name>
<dbReference type="AlphaFoldDB" id="A0A3P3ZNG6"/>
<keyword evidence="8" id="KW-0717">Septation</keyword>
<evidence type="ECO:0000256" key="6">
    <source>
        <dbReference type="ARBA" id="ARBA00022842"/>
    </source>
</evidence>
<sequence>MNIPVEKTNWEAFFQRAQFHITVDAYAGLPPDQGIEVAFAGRSNAGKSSAINVLTQRNRLAYSSKTPGRTQHINYFSVGEEGYLVDLPGYGYAEVPKAVKLHWQRLLADYLASREALKGLVLLMDIRHPLTVLDEQLLEWFLPRQKPVIVLLTKSDKLGRSARAQTVRSVRQTLTDRGATLTVIPFSSLDREGLEPARQAVGELFRNETGREISAVP</sequence>
<dbReference type="GO" id="GO:0005829">
    <property type="term" value="C:cytosol"/>
    <property type="evidence" value="ECO:0007669"/>
    <property type="project" value="TreeGrafter"/>
</dbReference>
<dbReference type="InterPro" id="IPR019987">
    <property type="entry name" value="GTP-bd_ribosome_bio_YsxC"/>
</dbReference>
<reference evidence="11" key="1">
    <citation type="submission" date="2018-10" db="EMBL/GenBank/DDBJ databases">
        <authorList>
            <person name="Plewniak F."/>
        </authorList>
    </citation>
    <scope>NUCLEOTIDE SEQUENCE</scope>
</reference>
<dbReference type="PROSITE" id="PS51706">
    <property type="entry name" value="G_ENGB"/>
    <property type="match status" value="1"/>
</dbReference>
<dbReference type="EMBL" id="UOYP01000216">
    <property type="protein sequence ID" value="VAY88264.1"/>
    <property type="molecule type" value="Genomic_DNA"/>
</dbReference>
<organism evidence="11">
    <name type="scientific">mine drainage metagenome</name>
    <dbReference type="NCBI Taxonomy" id="410659"/>
    <lineage>
        <taxon>unclassified sequences</taxon>
        <taxon>metagenomes</taxon>
        <taxon>ecological metagenomes</taxon>
    </lineage>
</organism>
<keyword evidence="3" id="KW-0132">Cell division</keyword>
<dbReference type="InterPro" id="IPR030393">
    <property type="entry name" value="G_ENGB_dom"/>
</dbReference>
<dbReference type="PANTHER" id="PTHR11649">
    <property type="entry name" value="MSS1/TRME-RELATED GTP-BINDING PROTEIN"/>
    <property type="match status" value="1"/>
</dbReference>
<evidence type="ECO:0000313" key="11">
    <source>
        <dbReference type="EMBL" id="VAY88264.1"/>
    </source>
</evidence>
<protein>
    <submittedName>
        <fullName evidence="11">GTP-binding protein</fullName>
    </submittedName>
</protein>
<comment type="cofactor">
    <cofactor evidence="1">
        <name>Mg(2+)</name>
        <dbReference type="ChEBI" id="CHEBI:18420"/>
    </cofactor>
</comment>
<dbReference type="GO" id="GO:0005525">
    <property type="term" value="F:GTP binding"/>
    <property type="evidence" value="ECO:0007669"/>
    <property type="project" value="UniProtKB-KW"/>
</dbReference>
<dbReference type="InterPro" id="IPR027417">
    <property type="entry name" value="P-loop_NTPase"/>
</dbReference>
<accession>A0A3P3ZNG6</accession>
<dbReference type="CDD" id="cd01876">
    <property type="entry name" value="YihA_EngB"/>
    <property type="match status" value="1"/>
</dbReference>
<dbReference type="HAMAP" id="MF_00321">
    <property type="entry name" value="GTPase_EngB"/>
    <property type="match status" value="1"/>
</dbReference>
<evidence type="ECO:0000256" key="9">
    <source>
        <dbReference type="ARBA" id="ARBA00023306"/>
    </source>
</evidence>
<evidence type="ECO:0000256" key="3">
    <source>
        <dbReference type="ARBA" id="ARBA00022618"/>
    </source>
</evidence>
<dbReference type="GO" id="GO:0000917">
    <property type="term" value="P:division septum assembly"/>
    <property type="evidence" value="ECO:0007669"/>
    <property type="project" value="UniProtKB-KW"/>
</dbReference>
<evidence type="ECO:0000256" key="8">
    <source>
        <dbReference type="ARBA" id="ARBA00023210"/>
    </source>
</evidence>
<gene>
    <name evidence="11" type="primary">yihA</name>
    <name evidence="11" type="ORF">CARN8_2930003</name>
</gene>
<dbReference type="GO" id="GO:0046872">
    <property type="term" value="F:metal ion binding"/>
    <property type="evidence" value="ECO:0007669"/>
    <property type="project" value="UniProtKB-KW"/>
</dbReference>
<keyword evidence="7" id="KW-0342">GTP-binding</keyword>
<evidence type="ECO:0000256" key="4">
    <source>
        <dbReference type="ARBA" id="ARBA00022723"/>
    </source>
</evidence>
<dbReference type="Gene3D" id="3.40.50.300">
    <property type="entry name" value="P-loop containing nucleotide triphosphate hydrolases"/>
    <property type="match status" value="1"/>
</dbReference>
<dbReference type="PANTHER" id="PTHR11649:SF13">
    <property type="entry name" value="ENGB-TYPE G DOMAIN-CONTAINING PROTEIN"/>
    <property type="match status" value="1"/>
</dbReference>
<dbReference type="SUPFAM" id="SSF52540">
    <property type="entry name" value="P-loop containing nucleoside triphosphate hydrolases"/>
    <property type="match status" value="1"/>
</dbReference>